<evidence type="ECO:0000313" key="3">
    <source>
        <dbReference type="Proteomes" id="UP000298030"/>
    </source>
</evidence>
<dbReference type="SUPFAM" id="SSF56112">
    <property type="entry name" value="Protein kinase-like (PK-like)"/>
    <property type="match status" value="1"/>
</dbReference>
<reference evidence="2 3" key="1">
    <citation type="journal article" date="2019" name="Nat. Ecol. Evol.">
        <title>Megaphylogeny resolves global patterns of mushroom evolution.</title>
        <authorList>
            <person name="Varga T."/>
            <person name="Krizsan K."/>
            <person name="Foldi C."/>
            <person name="Dima B."/>
            <person name="Sanchez-Garcia M."/>
            <person name="Sanchez-Ramirez S."/>
            <person name="Szollosi G.J."/>
            <person name="Szarkandi J.G."/>
            <person name="Papp V."/>
            <person name="Albert L."/>
            <person name="Andreopoulos W."/>
            <person name="Angelini C."/>
            <person name="Antonin V."/>
            <person name="Barry K.W."/>
            <person name="Bougher N.L."/>
            <person name="Buchanan P."/>
            <person name="Buyck B."/>
            <person name="Bense V."/>
            <person name="Catcheside P."/>
            <person name="Chovatia M."/>
            <person name="Cooper J."/>
            <person name="Damon W."/>
            <person name="Desjardin D."/>
            <person name="Finy P."/>
            <person name="Geml J."/>
            <person name="Haridas S."/>
            <person name="Hughes K."/>
            <person name="Justo A."/>
            <person name="Karasinski D."/>
            <person name="Kautmanova I."/>
            <person name="Kiss B."/>
            <person name="Kocsube S."/>
            <person name="Kotiranta H."/>
            <person name="LaButti K.M."/>
            <person name="Lechner B.E."/>
            <person name="Liimatainen K."/>
            <person name="Lipzen A."/>
            <person name="Lukacs Z."/>
            <person name="Mihaltcheva S."/>
            <person name="Morgado L.N."/>
            <person name="Niskanen T."/>
            <person name="Noordeloos M.E."/>
            <person name="Ohm R.A."/>
            <person name="Ortiz-Santana B."/>
            <person name="Ovrebo C."/>
            <person name="Racz N."/>
            <person name="Riley R."/>
            <person name="Savchenko A."/>
            <person name="Shiryaev A."/>
            <person name="Soop K."/>
            <person name="Spirin V."/>
            <person name="Szebenyi C."/>
            <person name="Tomsovsky M."/>
            <person name="Tulloss R.E."/>
            <person name="Uehling J."/>
            <person name="Grigoriev I.V."/>
            <person name="Vagvolgyi C."/>
            <person name="Papp T."/>
            <person name="Martin F.M."/>
            <person name="Miettinen O."/>
            <person name="Hibbett D.S."/>
            <person name="Nagy L.G."/>
        </authorList>
    </citation>
    <scope>NUCLEOTIDE SEQUENCE [LARGE SCALE GENOMIC DNA]</scope>
    <source>
        <strain evidence="2 3">FP101781</strain>
    </source>
</reference>
<dbReference type="InterPro" id="IPR011009">
    <property type="entry name" value="Kinase-like_dom_sf"/>
</dbReference>
<feature type="domain" description="Protein kinase" evidence="1">
    <location>
        <begin position="1"/>
        <end position="112"/>
    </location>
</feature>
<dbReference type="Proteomes" id="UP000298030">
    <property type="component" value="Unassembled WGS sequence"/>
</dbReference>
<dbReference type="Pfam" id="PF00069">
    <property type="entry name" value="Pkinase"/>
    <property type="match status" value="1"/>
</dbReference>
<dbReference type="InterPro" id="IPR050167">
    <property type="entry name" value="Ser_Thr_protein_kinase"/>
</dbReference>
<dbReference type="PROSITE" id="PS50011">
    <property type="entry name" value="PROTEIN_KINASE_DOM"/>
    <property type="match status" value="1"/>
</dbReference>
<dbReference type="STRING" id="71717.A0A4Y7SPM6"/>
<gene>
    <name evidence="2" type="ORF">FA13DRAFT_1797778</name>
</gene>
<dbReference type="Gene3D" id="1.10.510.10">
    <property type="entry name" value="Transferase(Phosphotransferase) domain 1"/>
    <property type="match status" value="1"/>
</dbReference>
<dbReference type="GO" id="GO:0005524">
    <property type="term" value="F:ATP binding"/>
    <property type="evidence" value="ECO:0007669"/>
    <property type="project" value="InterPro"/>
</dbReference>
<dbReference type="GO" id="GO:0004672">
    <property type="term" value="F:protein kinase activity"/>
    <property type="evidence" value="ECO:0007669"/>
    <property type="project" value="InterPro"/>
</dbReference>
<proteinExistence type="predicted"/>
<name>A0A4Y7SPM6_COPMI</name>
<protein>
    <recommendedName>
        <fullName evidence="1">Protein kinase domain-containing protein</fullName>
    </recommendedName>
</protein>
<sequence length="140" mass="15537">MAPELLNDHCEDKDAIPTAASDIYSFALLAYEVFTNEKPFQKIRAQGCPGRAILMLFDAILKGNERPAKPAEGSTAYTHYGMMDGWKMIEDCLVPDPNKRPPARDILKRPFMAGKLQGYPRATYDRCPSHHCAAAAVLPL</sequence>
<dbReference type="GO" id="GO:0007165">
    <property type="term" value="P:signal transduction"/>
    <property type="evidence" value="ECO:0007669"/>
    <property type="project" value="TreeGrafter"/>
</dbReference>
<evidence type="ECO:0000259" key="1">
    <source>
        <dbReference type="PROSITE" id="PS50011"/>
    </source>
</evidence>
<dbReference type="PANTHER" id="PTHR23257">
    <property type="entry name" value="SERINE-THREONINE PROTEIN KINASE"/>
    <property type="match status" value="1"/>
</dbReference>
<dbReference type="OrthoDB" id="4062651at2759"/>
<dbReference type="InterPro" id="IPR000719">
    <property type="entry name" value="Prot_kinase_dom"/>
</dbReference>
<evidence type="ECO:0000313" key="2">
    <source>
        <dbReference type="EMBL" id="TEB23732.1"/>
    </source>
</evidence>
<accession>A0A4Y7SPM6</accession>
<comment type="caution">
    <text evidence="2">The sequence shown here is derived from an EMBL/GenBank/DDBJ whole genome shotgun (WGS) entry which is preliminary data.</text>
</comment>
<keyword evidence="3" id="KW-1185">Reference proteome</keyword>
<dbReference type="AlphaFoldDB" id="A0A4Y7SPM6"/>
<dbReference type="EMBL" id="QPFP01000074">
    <property type="protein sequence ID" value="TEB23732.1"/>
    <property type="molecule type" value="Genomic_DNA"/>
</dbReference>
<dbReference type="GO" id="GO:0005737">
    <property type="term" value="C:cytoplasm"/>
    <property type="evidence" value="ECO:0007669"/>
    <property type="project" value="TreeGrafter"/>
</dbReference>
<organism evidence="2 3">
    <name type="scientific">Coprinellus micaceus</name>
    <name type="common">Glistening ink-cap mushroom</name>
    <name type="synonym">Coprinus micaceus</name>
    <dbReference type="NCBI Taxonomy" id="71717"/>
    <lineage>
        <taxon>Eukaryota</taxon>
        <taxon>Fungi</taxon>
        <taxon>Dikarya</taxon>
        <taxon>Basidiomycota</taxon>
        <taxon>Agaricomycotina</taxon>
        <taxon>Agaricomycetes</taxon>
        <taxon>Agaricomycetidae</taxon>
        <taxon>Agaricales</taxon>
        <taxon>Agaricineae</taxon>
        <taxon>Psathyrellaceae</taxon>
        <taxon>Coprinellus</taxon>
    </lineage>
</organism>